<dbReference type="GO" id="GO:0003700">
    <property type="term" value="F:DNA-binding transcription factor activity"/>
    <property type="evidence" value="ECO:0007669"/>
    <property type="project" value="InterPro"/>
</dbReference>
<gene>
    <name evidence="5" type="ORF">DW352_21330</name>
</gene>
<reference evidence="5 6" key="1">
    <citation type="submission" date="2018-07" db="EMBL/GenBank/DDBJ databases">
        <authorList>
            <person name="Quirk P.G."/>
            <person name="Krulwich T.A."/>
        </authorList>
    </citation>
    <scope>NUCLEOTIDE SEQUENCE [LARGE SCALE GENOMIC DNA]</scope>
    <source>
        <strain evidence="5 6">CC-BB4</strain>
    </source>
</reference>
<evidence type="ECO:0000313" key="5">
    <source>
        <dbReference type="EMBL" id="AXK82839.1"/>
    </source>
</evidence>
<sequence length="314" mass="35281">MGKASPDRKPIGDDFAAVYRMSSSRWHRERTMGRGSLAVTELKFDKPAPDLSEPLPYDDAFLVSVLLLPVADHELWKNGRPVSVNEVREAGHTHFFDLRQRPQGLFRRPSHVLHFYMPLATLNMFAEQENVQPISDFDYKQSVGKDDPVMRHLAAATLAAFDDRHAGSDLLLDSILTAAGVHVLVKYGASSRNAREQRAYGLAPWQERHAKDLMEASLDISLTDLARECGLSVSQFRRAFRRTTGLAPHQWLLARRVDRAKTLLSRSEFSLAEIALACGFASQSHFNTTLKRLTGASPGRWRRLLSSPPIIAKR</sequence>
<dbReference type="InterPro" id="IPR009057">
    <property type="entry name" value="Homeodomain-like_sf"/>
</dbReference>
<evidence type="ECO:0000256" key="1">
    <source>
        <dbReference type="ARBA" id="ARBA00023015"/>
    </source>
</evidence>
<dbReference type="PANTHER" id="PTHR46796">
    <property type="entry name" value="HTH-TYPE TRANSCRIPTIONAL ACTIVATOR RHAS-RELATED"/>
    <property type="match status" value="1"/>
</dbReference>
<accession>A0A346A0Z2</accession>
<feature type="domain" description="HTH araC/xylS-type" evidence="4">
    <location>
        <begin position="211"/>
        <end position="304"/>
    </location>
</feature>
<dbReference type="SMART" id="SM00342">
    <property type="entry name" value="HTH_ARAC"/>
    <property type="match status" value="1"/>
</dbReference>
<evidence type="ECO:0000256" key="3">
    <source>
        <dbReference type="ARBA" id="ARBA00023163"/>
    </source>
</evidence>
<dbReference type="Proteomes" id="UP000254889">
    <property type="component" value="Chromosome"/>
</dbReference>
<evidence type="ECO:0000259" key="4">
    <source>
        <dbReference type="PROSITE" id="PS01124"/>
    </source>
</evidence>
<dbReference type="PROSITE" id="PS01124">
    <property type="entry name" value="HTH_ARAC_FAMILY_2"/>
    <property type="match status" value="1"/>
</dbReference>
<dbReference type="InterPro" id="IPR050204">
    <property type="entry name" value="AraC_XylS_family_regulators"/>
</dbReference>
<dbReference type="InterPro" id="IPR020449">
    <property type="entry name" value="Tscrpt_reg_AraC-type_HTH"/>
</dbReference>
<dbReference type="InterPro" id="IPR018060">
    <property type="entry name" value="HTH_AraC"/>
</dbReference>
<dbReference type="AlphaFoldDB" id="A0A346A0Z2"/>
<dbReference type="PANTHER" id="PTHR46796:SF14">
    <property type="entry name" value="TRANSCRIPTIONAL REGULATORY PROTEIN"/>
    <property type="match status" value="1"/>
</dbReference>
<proteinExistence type="predicted"/>
<keyword evidence="1" id="KW-0805">Transcription regulation</keyword>
<keyword evidence="2" id="KW-0238">DNA-binding</keyword>
<keyword evidence="3" id="KW-0804">Transcription</keyword>
<dbReference type="GO" id="GO:0043565">
    <property type="term" value="F:sequence-specific DNA binding"/>
    <property type="evidence" value="ECO:0007669"/>
    <property type="project" value="InterPro"/>
</dbReference>
<dbReference type="SUPFAM" id="SSF46689">
    <property type="entry name" value="Homeodomain-like"/>
    <property type="match status" value="2"/>
</dbReference>
<dbReference type="EMBL" id="CP031417">
    <property type="protein sequence ID" value="AXK82839.1"/>
    <property type="molecule type" value="Genomic_DNA"/>
</dbReference>
<dbReference type="Gene3D" id="1.10.10.60">
    <property type="entry name" value="Homeodomain-like"/>
    <property type="match status" value="2"/>
</dbReference>
<evidence type="ECO:0000313" key="6">
    <source>
        <dbReference type="Proteomes" id="UP000254889"/>
    </source>
</evidence>
<dbReference type="Pfam" id="PF12833">
    <property type="entry name" value="HTH_18"/>
    <property type="match status" value="1"/>
</dbReference>
<keyword evidence="6" id="KW-1185">Reference proteome</keyword>
<name>A0A346A0Z2_9HYPH</name>
<dbReference type="OrthoDB" id="9806208at2"/>
<evidence type="ECO:0000256" key="2">
    <source>
        <dbReference type="ARBA" id="ARBA00023125"/>
    </source>
</evidence>
<organism evidence="5 6">
    <name type="scientific">Pseudolabrys taiwanensis</name>
    <dbReference type="NCBI Taxonomy" id="331696"/>
    <lineage>
        <taxon>Bacteria</taxon>
        <taxon>Pseudomonadati</taxon>
        <taxon>Pseudomonadota</taxon>
        <taxon>Alphaproteobacteria</taxon>
        <taxon>Hyphomicrobiales</taxon>
        <taxon>Xanthobacteraceae</taxon>
        <taxon>Pseudolabrys</taxon>
    </lineage>
</organism>
<dbReference type="RefSeq" id="WP_115693218.1">
    <property type="nucleotide sequence ID" value="NZ_CP031417.1"/>
</dbReference>
<dbReference type="PRINTS" id="PR00032">
    <property type="entry name" value="HTHARAC"/>
</dbReference>
<protein>
    <submittedName>
        <fullName evidence="5">AraC family transcriptional regulator</fullName>
    </submittedName>
</protein>
<dbReference type="KEGG" id="ptaw:DW352_21330"/>